<dbReference type="GO" id="GO:0005737">
    <property type="term" value="C:cytoplasm"/>
    <property type="evidence" value="ECO:0007669"/>
    <property type="project" value="TreeGrafter"/>
</dbReference>
<evidence type="ECO:0000313" key="1">
    <source>
        <dbReference type="EMBL" id="PKE26503.1"/>
    </source>
</evidence>
<dbReference type="PANTHER" id="PTHR48100:SF1">
    <property type="entry name" value="HISTIDINE PHOSPHATASE FAMILY PROTEIN-RELATED"/>
    <property type="match status" value="1"/>
</dbReference>
<dbReference type="AlphaFoldDB" id="A0A855GZC6"/>
<protein>
    <submittedName>
        <fullName evidence="1">Histidine phosphatase family protein</fullName>
    </submittedName>
</protein>
<comment type="caution">
    <text evidence="1">The sequence shown here is derived from an EMBL/GenBank/DDBJ whole genome shotgun (WGS) entry which is preliminary data.</text>
</comment>
<accession>A0A855GZC6</accession>
<dbReference type="InterPro" id="IPR013078">
    <property type="entry name" value="His_Pase_superF_clade-1"/>
</dbReference>
<dbReference type="GO" id="GO:0016791">
    <property type="term" value="F:phosphatase activity"/>
    <property type="evidence" value="ECO:0007669"/>
    <property type="project" value="TreeGrafter"/>
</dbReference>
<evidence type="ECO:0000313" key="2">
    <source>
        <dbReference type="Proteomes" id="UP000233482"/>
    </source>
</evidence>
<sequence>MSIIYFVRHAERNTSIKTDETAPLTDKGFRDANQLKYFFSDKNIQSIYSSPYQRTIDTIEPTALYLRLSINLINEFHERRIGAWIEDFPIYAEQQWRDFNYKRQNGESLSEVGKRLLDSYQKLEESLNDNVIICGHGTAFAVLFHHLTDGKFGFEEWKRMKMPDLYSYEVGSNQLKNISFSIGYQNDK</sequence>
<dbReference type="InterPro" id="IPR050275">
    <property type="entry name" value="PGM_Phosphatase"/>
</dbReference>
<reference evidence="1 2" key="1">
    <citation type="submission" date="2017-12" db="EMBL/GenBank/DDBJ databases">
        <title>Genomics of Macrococcus caseolyticus.</title>
        <authorList>
            <person name="MacFadyen A.C."/>
            <person name="Paterson G.K."/>
        </authorList>
    </citation>
    <scope>NUCLEOTIDE SEQUENCE [LARGE SCALE GENOMIC DNA]</scope>
    <source>
        <strain evidence="1 2">5788_EF188</strain>
    </source>
</reference>
<gene>
    <name evidence="1" type="ORF">CW686_04290</name>
</gene>
<organism evidence="1 2">
    <name type="scientific">Macrococcoides caseolyticum</name>
    <dbReference type="NCBI Taxonomy" id="69966"/>
    <lineage>
        <taxon>Bacteria</taxon>
        <taxon>Bacillati</taxon>
        <taxon>Bacillota</taxon>
        <taxon>Bacilli</taxon>
        <taxon>Bacillales</taxon>
        <taxon>Staphylococcaceae</taxon>
        <taxon>Macrococcoides</taxon>
    </lineage>
</organism>
<dbReference type="PANTHER" id="PTHR48100">
    <property type="entry name" value="BROAD-SPECIFICITY PHOSPHATASE YOR283W-RELATED"/>
    <property type="match status" value="1"/>
</dbReference>
<dbReference type="InterPro" id="IPR029033">
    <property type="entry name" value="His_PPase_superfam"/>
</dbReference>
<dbReference type="RefSeq" id="WP_101040597.1">
    <property type="nucleotide sequence ID" value="NZ_CABFNV010000003.1"/>
</dbReference>
<dbReference type="Gene3D" id="3.40.50.1240">
    <property type="entry name" value="Phosphoglycerate mutase-like"/>
    <property type="match status" value="1"/>
</dbReference>
<dbReference type="SMART" id="SM00855">
    <property type="entry name" value="PGAM"/>
    <property type="match status" value="1"/>
</dbReference>
<dbReference type="SUPFAM" id="SSF53254">
    <property type="entry name" value="Phosphoglycerate mutase-like"/>
    <property type="match status" value="1"/>
</dbReference>
<dbReference type="Pfam" id="PF00300">
    <property type="entry name" value="His_Phos_1"/>
    <property type="match status" value="1"/>
</dbReference>
<name>A0A855GZC6_9STAP</name>
<dbReference type="EMBL" id="PIXC01000007">
    <property type="protein sequence ID" value="PKE26503.1"/>
    <property type="molecule type" value="Genomic_DNA"/>
</dbReference>
<dbReference type="Proteomes" id="UP000233482">
    <property type="component" value="Unassembled WGS sequence"/>
</dbReference>
<proteinExistence type="predicted"/>
<dbReference type="CDD" id="cd07067">
    <property type="entry name" value="HP_PGM_like"/>
    <property type="match status" value="1"/>
</dbReference>